<evidence type="ECO:0000256" key="1">
    <source>
        <dbReference type="ARBA" id="ARBA00004123"/>
    </source>
</evidence>
<keyword evidence="11 16" id="KW-0539">Nucleus</keyword>
<dbReference type="Pfam" id="PF00104">
    <property type="entry name" value="Hormone_recep"/>
    <property type="match status" value="1"/>
</dbReference>
<dbReference type="InterPro" id="IPR050274">
    <property type="entry name" value="Nuclear_hormone_rcpt_NR2"/>
</dbReference>
<dbReference type="GO" id="GO:0003700">
    <property type="term" value="F:DNA-binding transcription factor activity"/>
    <property type="evidence" value="ECO:0007669"/>
    <property type="project" value="InterPro"/>
</dbReference>
<dbReference type="GO" id="GO:0043565">
    <property type="term" value="F:sequence-specific DNA binding"/>
    <property type="evidence" value="ECO:0007669"/>
    <property type="project" value="InterPro"/>
</dbReference>
<reference evidence="20" key="1">
    <citation type="submission" date="2022-11" db="UniProtKB">
        <authorList>
            <consortium name="EnsemblMetazoa"/>
        </authorList>
    </citation>
    <scope>IDENTIFICATION</scope>
</reference>
<dbReference type="InterPro" id="IPR035500">
    <property type="entry name" value="NHR-like_dom_sf"/>
</dbReference>
<dbReference type="SUPFAM" id="SSF48508">
    <property type="entry name" value="Nuclear receptor ligand-binding domain"/>
    <property type="match status" value="1"/>
</dbReference>
<evidence type="ECO:0000256" key="12">
    <source>
        <dbReference type="ARBA" id="ARBA00053319"/>
    </source>
</evidence>
<dbReference type="PROSITE" id="PS51843">
    <property type="entry name" value="NR_LBD"/>
    <property type="match status" value="1"/>
</dbReference>
<dbReference type="OrthoDB" id="5774777at2759"/>
<dbReference type="SMART" id="SM00399">
    <property type="entry name" value="ZnF_C4"/>
    <property type="match status" value="1"/>
</dbReference>
<evidence type="ECO:0000256" key="7">
    <source>
        <dbReference type="ARBA" id="ARBA00023015"/>
    </source>
</evidence>
<dbReference type="GO" id="GO:0045944">
    <property type="term" value="P:positive regulation of transcription by RNA polymerase II"/>
    <property type="evidence" value="ECO:0007669"/>
    <property type="project" value="UniProtKB-ARBA"/>
</dbReference>
<keyword evidence="9 16" id="KW-0804">Transcription</keyword>
<evidence type="ECO:0000256" key="16">
    <source>
        <dbReference type="RuleBase" id="RU004334"/>
    </source>
</evidence>
<proteinExistence type="inferred from homology"/>
<dbReference type="InterPro" id="IPR013088">
    <property type="entry name" value="Znf_NHR/GATA"/>
</dbReference>
<dbReference type="InterPro" id="IPR001628">
    <property type="entry name" value="Znf_hrmn_rcpt"/>
</dbReference>
<dbReference type="Gene3D" id="1.10.565.10">
    <property type="entry name" value="Retinoid X Receptor"/>
    <property type="match status" value="1"/>
</dbReference>
<evidence type="ECO:0000259" key="18">
    <source>
        <dbReference type="PROSITE" id="PS51030"/>
    </source>
</evidence>
<evidence type="ECO:0000256" key="11">
    <source>
        <dbReference type="ARBA" id="ARBA00023242"/>
    </source>
</evidence>
<evidence type="ECO:0000256" key="2">
    <source>
        <dbReference type="ARBA" id="ARBA00022499"/>
    </source>
</evidence>
<dbReference type="OMA" id="HLTKIPM"/>
<evidence type="ECO:0000256" key="13">
    <source>
        <dbReference type="ARBA" id="ARBA00071097"/>
    </source>
</evidence>
<evidence type="ECO:0000256" key="4">
    <source>
        <dbReference type="ARBA" id="ARBA00022771"/>
    </source>
</evidence>
<evidence type="ECO:0000256" key="15">
    <source>
        <dbReference type="ARBA" id="ARBA00082944"/>
    </source>
</evidence>
<organism evidence="20 21">
    <name type="scientific">Patiria miniata</name>
    <name type="common">Bat star</name>
    <name type="synonym">Asterina miniata</name>
    <dbReference type="NCBI Taxonomy" id="46514"/>
    <lineage>
        <taxon>Eukaryota</taxon>
        <taxon>Metazoa</taxon>
        <taxon>Echinodermata</taxon>
        <taxon>Eleutherozoa</taxon>
        <taxon>Asterozoa</taxon>
        <taxon>Asteroidea</taxon>
        <taxon>Valvatacea</taxon>
        <taxon>Valvatida</taxon>
        <taxon>Asterinidae</taxon>
        <taxon>Patiria</taxon>
    </lineage>
</organism>
<keyword evidence="3 16" id="KW-0479">Metal-binding</keyword>
<evidence type="ECO:0000313" key="20">
    <source>
        <dbReference type="EnsemblMetazoa" id="XP_038067217.1"/>
    </source>
</evidence>
<keyword evidence="8 16" id="KW-0238">DNA-binding</keyword>
<keyword evidence="6" id="KW-0832">Ubl conjugation</keyword>
<feature type="region of interest" description="Disordered" evidence="17">
    <location>
        <begin position="128"/>
        <end position="152"/>
    </location>
</feature>
<dbReference type="EnsemblMetazoa" id="XM_038211289.1">
    <property type="protein sequence ID" value="XP_038067217.1"/>
    <property type="gene ID" value="LOC119737164"/>
</dbReference>
<dbReference type="Pfam" id="PF00105">
    <property type="entry name" value="zf-C4"/>
    <property type="match status" value="1"/>
</dbReference>
<dbReference type="RefSeq" id="XP_038067217.1">
    <property type="nucleotide sequence ID" value="XM_038211289.1"/>
</dbReference>
<keyword evidence="7 16" id="KW-0805">Transcription regulation</keyword>
<keyword evidence="2" id="KW-1017">Isopeptide bond</keyword>
<dbReference type="PANTHER" id="PTHR24083">
    <property type="entry name" value="NUCLEAR HORMONE RECEPTOR"/>
    <property type="match status" value="1"/>
</dbReference>
<dbReference type="AlphaFoldDB" id="A0A914ATX1"/>
<keyword evidence="4 16" id="KW-0863">Zinc-finger</keyword>
<keyword evidence="21" id="KW-1185">Reference proteome</keyword>
<keyword evidence="10 16" id="KW-0675">Receptor</keyword>
<dbReference type="PROSITE" id="PS00031">
    <property type="entry name" value="NUCLEAR_REC_DBD_1"/>
    <property type="match status" value="1"/>
</dbReference>
<evidence type="ECO:0000256" key="3">
    <source>
        <dbReference type="ARBA" id="ARBA00022723"/>
    </source>
</evidence>
<dbReference type="GO" id="GO:0008270">
    <property type="term" value="F:zinc ion binding"/>
    <property type="evidence" value="ECO:0007669"/>
    <property type="project" value="UniProtKB-KW"/>
</dbReference>
<dbReference type="FunFam" id="3.30.50.10:FF:000028">
    <property type="entry name" value="Nuclear receptor subfamily 2, group E, member 3"/>
    <property type="match status" value="1"/>
</dbReference>
<feature type="domain" description="NR LBD" evidence="19">
    <location>
        <begin position="196"/>
        <end position="422"/>
    </location>
</feature>
<dbReference type="PRINTS" id="PR00398">
    <property type="entry name" value="STRDHORMONER"/>
</dbReference>
<dbReference type="GO" id="GO:0005634">
    <property type="term" value="C:nucleus"/>
    <property type="evidence" value="ECO:0007669"/>
    <property type="project" value="UniProtKB-SubCell"/>
</dbReference>
<dbReference type="CTD" id="10002"/>
<comment type="similarity">
    <text evidence="16">Belongs to the nuclear hormone receptor family.</text>
</comment>
<feature type="domain" description="Nuclear receptor" evidence="18">
    <location>
        <begin position="27"/>
        <end position="103"/>
    </location>
</feature>
<evidence type="ECO:0000256" key="9">
    <source>
        <dbReference type="ARBA" id="ARBA00023163"/>
    </source>
</evidence>
<dbReference type="PROSITE" id="PS51030">
    <property type="entry name" value="NUCLEAR_REC_DBD_2"/>
    <property type="match status" value="1"/>
</dbReference>
<accession>A0A914ATX1</accession>
<dbReference type="CDD" id="cd06950">
    <property type="entry name" value="NR_LBD_Tlx_PNR_like"/>
    <property type="match status" value="1"/>
</dbReference>
<evidence type="ECO:0000313" key="21">
    <source>
        <dbReference type="Proteomes" id="UP000887568"/>
    </source>
</evidence>
<name>A0A914ATX1_PATMI</name>
<dbReference type="InterPro" id="IPR000536">
    <property type="entry name" value="Nucl_hrmn_rcpt_lig-bd"/>
</dbReference>
<feature type="region of interest" description="Disordered" evidence="17">
    <location>
        <begin position="190"/>
        <end position="216"/>
    </location>
</feature>
<protein>
    <recommendedName>
        <fullName evidence="13">Photoreceptor-specific nuclear receptor</fullName>
    </recommendedName>
    <alternativeName>
        <fullName evidence="14">Nuclear receptor subfamily 2 group E member 3</fullName>
    </alternativeName>
    <alternativeName>
        <fullName evidence="15">Retina-specific nuclear receptor</fullName>
    </alternativeName>
</protein>
<evidence type="ECO:0000256" key="6">
    <source>
        <dbReference type="ARBA" id="ARBA00022843"/>
    </source>
</evidence>
<keyword evidence="5 16" id="KW-0862">Zinc</keyword>
<dbReference type="SUPFAM" id="SSF57716">
    <property type="entry name" value="Glucocorticoid receptor-like (DNA-binding domain)"/>
    <property type="match status" value="1"/>
</dbReference>
<dbReference type="GeneID" id="119737164"/>
<evidence type="ECO:0000259" key="19">
    <source>
        <dbReference type="PROSITE" id="PS51843"/>
    </source>
</evidence>
<dbReference type="Proteomes" id="UP000887568">
    <property type="component" value="Unplaced"/>
</dbReference>
<sequence>MDMETVRMAQDQCSDMSDSVHKRMTSGLTCRVCGDISSGKHYGIYACNGCSGFFKRSVRRKLIYRCQAGTGMCVVDKAHRNQCQACRLKKCMETGMNKDAVQNERQPRNTAQIRLDCVPSVTAVDHHDFDGSPGSIIRGEQASSTVPSMHRPVTPTLNHRFMASLMTAETCAKLEPEDALQDNVDVDVTGGMDTDSDERSFRHRGSGSGQHNDNLTRDMAIYPGAQENIYESSARLLFMAVKWAKNLPSFSNLPFRDQVILIEEAWSELFVLCAIQWSMPLESCPLLSLSEHAHEVGATSPDTKAVAMLSDIRVLREVMARFKSFAVDAAEFACMKAIVLFKPDTRGLKDPIQVESLQDQAQVMLGQHVRSQQPANPSRFGRLLILLPSLRFISSDKIERIFFRCTIGNTPMERLLCDMFKN</sequence>
<comment type="subcellular location">
    <subcellularLocation>
        <location evidence="1 16">Nucleus</location>
    </subcellularLocation>
</comment>
<dbReference type="InterPro" id="IPR001723">
    <property type="entry name" value="Nuclear_hrmn_rcpt"/>
</dbReference>
<dbReference type="PRINTS" id="PR00047">
    <property type="entry name" value="STROIDFINGER"/>
</dbReference>
<dbReference type="FunFam" id="1.10.565.10:FF:000022">
    <property type="entry name" value="Nuclear receptor subfamily 2 group E member 3"/>
    <property type="match status" value="1"/>
</dbReference>
<dbReference type="Gene3D" id="3.30.50.10">
    <property type="entry name" value="Erythroid Transcription Factor GATA-1, subunit A"/>
    <property type="match status" value="1"/>
</dbReference>
<dbReference type="CDD" id="cd06970">
    <property type="entry name" value="NR_DBD_PNR"/>
    <property type="match status" value="1"/>
</dbReference>
<evidence type="ECO:0000256" key="10">
    <source>
        <dbReference type="ARBA" id="ARBA00023170"/>
    </source>
</evidence>
<comment type="function">
    <text evidence="12">Orphan nuclear receptor of retinal photoreceptor cells. Transcriptional factor that is an activator of rod development and repressor of cone development. Binds the promoter region of a number of rod- and cone-specific genes, including rhodopsin, M- and S-opsin and rod-specific phosphodiesterase beta subunit. Enhances rhodopsin expression. Represses M- and S-cone opsin expression.</text>
</comment>
<dbReference type="SMART" id="SM00430">
    <property type="entry name" value="HOLI"/>
    <property type="match status" value="1"/>
</dbReference>
<evidence type="ECO:0000256" key="5">
    <source>
        <dbReference type="ARBA" id="ARBA00022833"/>
    </source>
</evidence>
<evidence type="ECO:0000256" key="14">
    <source>
        <dbReference type="ARBA" id="ARBA00079595"/>
    </source>
</evidence>
<evidence type="ECO:0000256" key="8">
    <source>
        <dbReference type="ARBA" id="ARBA00023125"/>
    </source>
</evidence>
<evidence type="ECO:0000256" key="17">
    <source>
        <dbReference type="SAM" id="MobiDB-lite"/>
    </source>
</evidence>